<dbReference type="RefSeq" id="WP_103174653.1">
    <property type="nucleotide sequence ID" value="NZ_BMIV01000007.1"/>
</dbReference>
<feature type="compositionally biased region" description="Basic residues" evidence="1">
    <location>
        <begin position="1"/>
        <end position="16"/>
    </location>
</feature>
<dbReference type="SUPFAM" id="SSF54909">
    <property type="entry name" value="Dimeric alpha+beta barrel"/>
    <property type="match status" value="1"/>
</dbReference>
<evidence type="ECO:0000313" key="3">
    <source>
        <dbReference type="EMBL" id="GGF70331.1"/>
    </source>
</evidence>
<feature type="region of interest" description="Disordered" evidence="1">
    <location>
        <begin position="1"/>
        <end position="22"/>
    </location>
</feature>
<dbReference type="Pfam" id="PF03992">
    <property type="entry name" value="ABM"/>
    <property type="match status" value="1"/>
</dbReference>
<dbReference type="CDD" id="cd04301">
    <property type="entry name" value="NAT_SF"/>
    <property type="match status" value="1"/>
</dbReference>
<dbReference type="InterPro" id="IPR007138">
    <property type="entry name" value="ABM_dom"/>
</dbReference>
<evidence type="ECO:0000259" key="2">
    <source>
        <dbReference type="PROSITE" id="PS51186"/>
    </source>
</evidence>
<dbReference type="InterPro" id="IPR011008">
    <property type="entry name" value="Dimeric_a/b-barrel"/>
</dbReference>
<protein>
    <recommendedName>
        <fullName evidence="2">N-acetyltransferase domain-containing protein</fullName>
    </recommendedName>
</protein>
<dbReference type="EMBL" id="BMIV01000007">
    <property type="protein sequence ID" value="GGF70331.1"/>
    <property type="molecule type" value="Genomic_DNA"/>
</dbReference>
<dbReference type="Proteomes" id="UP000640509">
    <property type="component" value="Unassembled WGS sequence"/>
</dbReference>
<comment type="caution">
    <text evidence="3">The sequence shown here is derived from an EMBL/GenBank/DDBJ whole genome shotgun (WGS) entry which is preliminary data.</text>
</comment>
<dbReference type="SUPFAM" id="SSF55729">
    <property type="entry name" value="Acyl-CoA N-acyltransferases (Nat)"/>
    <property type="match status" value="1"/>
</dbReference>
<dbReference type="Pfam" id="PF00583">
    <property type="entry name" value="Acetyltransf_1"/>
    <property type="match status" value="1"/>
</dbReference>
<feature type="domain" description="N-acetyltransferase" evidence="2">
    <location>
        <begin position="119"/>
        <end position="254"/>
    </location>
</feature>
<dbReference type="InterPro" id="IPR000182">
    <property type="entry name" value="GNAT_dom"/>
</dbReference>
<evidence type="ECO:0000256" key="1">
    <source>
        <dbReference type="SAM" id="MobiDB-lite"/>
    </source>
</evidence>
<evidence type="ECO:0000313" key="4">
    <source>
        <dbReference type="Proteomes" id="UP000640509"/>
    </source>
</evidence>
<name>A0ABQ1VIG1_9RHOB</name>
<reference evidence="4" key="1">
    <citation type="journal article" date="2019" name="Int. J. Syst. Evol. Microbiol.">
        <title>The Global Catalogue of Microorganisms (GCM) 10K type strain sequencing project: providing services to taxonomists for standard genome sequencing and annotation.</title>
        <authorList>
            <consortium name="The Broad Institute Genomics Platform"/>
            <consortium name="The Broad Institute Genome Sequencing Center for Infectious Disease"/>
            <person name="Wu L."/>
            <person name="Ma J."/>
        </authorList>
    </citation>
    <scope>NUCLEOTIDE SEQUENCE [LARGE SCALE GENOMIC DNA]</scope>
    <source>
        <strain evidence="4">CGMCC 1.15419</strain>
    </source>
</reference>
<keyword evidence="4" id="KW-1185">Reference proteome</keyword>
<organism evidence="3 4">
    <name type="scientific">Paracoccus acridae</name>
    <dbReference type="NCBI Taxonomy" id="1795310"/>
    <lineage>
        <taxon>Bacteria</taxon>
        <taxon>Pseudomonadati</taxon>
        <taxon>Pseudomonadota</taxon>
        <taxon>Alphaproteobacteria</taxon>
        <taxon>Rhodobacterales</taxon>
        <taxon>Paracoccaceae</taxon>
        <taxon>Paracoccus</taxon>
    </lineage>
</organism>
<dbReference type="Gene3D" id="3.30.70.100">
    <property type="match status" value="1"/>
</dbReference>
<dbReference type="PROSITE" id="PS51186">
    <property type="entry name" value="GNAT"/>
    <property type="match status" value="1"/>
</dbReference>
<gene>
    <name evidence="3" type="ORF">GCM10011402_23600</name>
</gene>
<sequence length="268" mass="28769">MTCACGHHHSPRHHHEAKGTPVPLPRPMLGLTGQLVCQDAGQMMTALSLLPEHLRLSREEPGCLRFDLWQDEDPLIWHLSELFIDADAFAAHGARTADSAWGRESSGIGRDFQRREVFPVIRRETRQDLDAIDALLIAAFGGDDEARLVRKLRQDGDLSLSLVADAAGTLLGHVALSPLGAEAPAYALAPLSVAPKAQRLGLGMALVQQAVAWADTAAVVVVGAPGYYGQLGFKPADLRSPYAGLAMQMIGDLPKGSVLRHAPAFETL</sequence>
<dbReference type="InterPro" id="IPR016181">
    <property type="entry name" value="Acyl_CoA_acyltransferase"/>
</dbReference>
<proteinExistence type="predicted"/>
<accession>A0ABQ1VIG1</accession>
<dbReference type="Gene3D" id="3.40.630.30">
    <property type="match status" value="1"/>
</dbReference>